<geneLocation type="plasmid" evidence="1 2">
    <name>pBPHYT01</name>
</geneLocation>
<name>B2TH64_PARPJ</name>
<dbReference type="HOGENOM" id="CLU_059317_2_0_4"/>
<proteinExistence type="predicted"/>
<dbReference type="eggNOG" id="ENOG502Z7MD">
    <property type="taxonomic scope" value="Bacteria"/>
</dbReference>
<accession>B2TH64</accession>
<organism evidence="1 2">
    <name type="scientific">Paraburkholderia phytofirmans (strain DSM 17436 / LMG 22146 / PsJN)</name>
    <name type="common">Burkholderia phytofirmans</name>
    <dbReference type="NCBI Taxonomy" id="398527"/>
    <lineage>
        <taxon>Bacteria</taxon>
        <taxon>Pseudomonadati</taxon>
        <taxon>Pseudomonadota</taxon>
        <taxon>Betaproteobacteria</taxon>
        <taxon>Burkholderiales</taxon>
        <taxon>Burkholderiaceae</taxon>
        <taxon>Paraburkholderia</taxon>
    </lineage>
</organism>
<dbReference type="AlphaFoldDB" id="B2TH64"/>
<protein>
    <recommendedName>
        <fullName evidence="3">DUF945 domain-containing protein</fullName>
    </recommendedName>
</protein>
<reference evidence="1 2" key="1">
    <citation type="journal article" date="2011" name="J. Bacteriol.">
        <title>Complete genome sequence of the plant growth-promoting endophyte Burkholderia phytofirmans strain PsJN.</title>
        <authorList>
            <person name="Weilharter A."/>
            <person name="Mitter B."/>
            <person name="Shin M.V."/>
            <person name="Chain P.S."/>
            <person name="Nowak J."/>
            <person name="Sessitsch A."/>
        </authorList>
    </citation>
    <scope>NUCLEOTIDE SEQUENCE [LARGE SCALE GENOMIC DNA]</scope>
    <source>
        <strain evidence="2">DSM 17436 / LMG 22146 / PsJN</strain>
        <plasmid evidence="1 2">pBPHYT01</plasmid>
    </source>
</reference>
<dbReference type="OrthoDB" id="4554729at2"/>
<dbReference type="KEGG" id="bpy:Bphyt_7328"/>
<gene>
    <name evidence="1" type="ordered locus">Bphyt_7328</name>
</gene>
<dbReference type="Proteomes" id="UP000001739">
    <property type="component" value="Plasmid pBPHYT01"/>
</dbReference>
<evidence type="ECO:0008006" key="3">
    <source>
        <dbReference type="Google" id="ProtNLM"/>
    </source>
</evidence>
<dbReference type="InterPro" id="IPR026325">
    <property type="entry name" value="DUF932"/>
</dbReference>
<evidence type="ECO:0000313" key="1">
    <source>
        <dbReference type="EMBL" id="ACD21613.1"/>
    </source>
</evidence>
<keyword evidence="1" id="KW-0614">Plasmid</keyword>
<dbReference type="EMBL" id="CP001054">
    <property type="protein sequence ID" value="ACD21613.1"/>
    <property type="molecule type" value="Genomic_DNA"/>
</dbReference>
<sequence>MDTWPTVDSGIFKATADVHCFSLARNDGSSSYQMLAGQFRFICLNGMVCGDTMSEIRIPHKGNIVDNVLQGAFDVLDGFDLIRDVTEEMKGTTMRTEEQEILARAALQLKYEPTAEKPAPVTETDVLQARRFEDRKDDLWTTFNRLQENLVQRGGLRARTASGRTTRTRPVEGIDQNIKLNRALWTLAEGMMALKKG</sequence>
<evidence type="ECO:0000313" key="2">
    <source>
        <dbReference type="Proteomes" id="UP000001739"/>
    </source>
</evidence>
<dbReference type="Pfam" id="PF06067">
    <property type="entry name" value="DUF932"/>
    <property type="match status" value="1"/>
</dbReference>